<keyword evidence="1" id="KW-0067">ATP-binding</keyword>
<keyword evidence="1" id="KW-0547">Nucleotide-binding</keyword>
<dbReference type="SUPFAM" id="SSF52540">
    <property type="entry name" value="P-loop containing nucleoside triphosphate hydrolases"/>
    <property type="match status" value="1"/>
</dbReference>
<evidence type="ECO:0000313" key="1">
    <source>
        <dbReference type="EMBL" id="EQD42198.1"/>
    </source>
</evidence>
<dbReference type="PANTHER" id="PTHR47396">
    <property type="entry name" value="TYPE I RESTRICTION ENZYME ECOKI R PROTEIN"/>
    <property type="match status" value="1"/>
</dbReference>
<accession>T0ZAU8</accession>
<dbReference type="Gene3D" id="3.40.50.300">
    <property type="entry name" value="P-loop containing nucleotide triphosphate hydrolases"/>
    <property type="match status" value="1"/>
</dbReference>
<name>T0ZAU8_9ZZZZ</name>
<keyword evidence="1" id="KW-0347">Helicase</keyword>
<feature type="non-terminal residue" evidence="1">
    <location>
        <position position="1"/>
    </location>
</feature>
<dbReference type="PANTHER" id="PTHR47396:SF1">
    <property type="entry name" value="ATP-DEPENDENT HELICASE IRC3-RELATED"/>
    <property type="match status" value="1"/>
</dbReference>
<keyword evidence="1" id="KW-0378">Hydrolase</keyword>
<sequence>ELGESAAADKDYEAQLQAIVRDSGLPAERQAELLAQPKEDVLRAIVDTVGKIGKAGQNLQNVISVAMLSEGWDAKNVTHIMGLRAFTSQLLCEQVIGRGLRRVGYETDEYGLFLPEFVNVFGVPLSIYQDISGGVAPPPPKPSTQIESLPERNAYEIRWPNVLRIDPVMREELDVHWDAMQPLQIDPAQTPISADLAPALGGASDFSKVQRVDLELMPDDFRLQRL</sequence>
<dbReference type="GO" id="GO:0005829">
    <property type="term" value="C:cytosol"/>
    <property type="evidence" value="ECO:0007669"/>
    <property type="project" value="TreeGrafter"/>
</dbReference>
<reference evidence="1" key="2">
    <citation type="journal article" date="2014" name="ISME J.">
        <title>Microbial stratification in low pH oxic and suboxic macroscopic growths along an acid mine drainage.</title>
        <authorList>
            <person name="Mendez-Garcia C."/>
            <person name="Mesa V."/>
            <person name="Sprenger R.R."/>
            <person name="Richter M."/>
            <person name="Diez M.S."/>
            <person name="Solano J."/>
            <person name="Bargiela R."/>
            <person name="Golyshina O.V."/>
            <person name="Manteca A."/>
            <person name="Ramos J.L."/>
            <person name="Gallego J.R."/>
            <person name="Llorente I."/>
            <person name="Martins Dos Santos V.A."/>
            <person name="Jensen O.N."/>
            <person name="Pelaez A.I."/>
            <person name="Sanchez J."/>
            <person name="Ferrer M."/>
        </authorList>
    </citation>
    <scope>NUCLEOTIDE SEQUENCE</scope>
</reference>
<dbReference type="EMBL" id="AUZZ01007529">
    <property type="protein sequence ID" value="EQD42198.1"/>
    <property type="molecule type" value="Genomic_DNA"/>
</dbReference>
<reference evidence="1" key="1">
    <citation type="submission" date="2013-08" db="EMBL/GenBank/DDBJ databases">
        <authorList>
            <person name="Mendez C."/>
            <person name="Richter M."/>
            <person name="Ferrer M."/>
            <person name="Sanchez J."/>
        </authorList>
    </citation>
    <scope>NUCLEOTIDE SEQUENCE</scope>
</reference>
<organism evidence="1">
    <name type="scientific">mine drainage metagenome</name>
    <dbReference type="NCBI Taxonomy" id="410659"/>
    <lineage>
        <taxon>unclassified sequences</taxon>
        <taxon>metagenomes</taxon>
        <taxon>ecological metagenomes</taxon>
    </lineage>
</organism>
<proteinExistence type="predicted"/>
<dbReference type="AlphaFoldDB" id="T0ZAU8"/>
<dbReference type="InterPro" id="IPR027417">
    <property type="entry name" value="P-loop_NTPase"/>
</dbReference>
<comment type="caution">
    <text evidence="1">The sequence shown here is derived from an EMBL/GenBank/DDBJ whole genome shotgun (WGS) entry which is preliminary data.</text>
</comment>
<dbReference type="GO" id="GO:0004386">
    <property type="term" value="F:helicase activity"/>
    <property type="evidence" value="ECO:0007669"/>
    <property type="project" value="UniProtKB-KW"/>
</dbReference>
<dbReference type="InterPro" id="IPR050742">
    <property type="entry name" value="Helicase_Restrict-Modif_Enz"/>
</dbReference>
<protein>
    <submittedName>
        <fullName evidence="1">Type III restriction-modification enzyme, helicase subunit</fullName>
    </submittedName>
</protein>
<gene>
    <name evidence="1" type="ORF">B2A_10436</name>
</gene>
<feature type="non-terminal residue" evidence="1">
    <location>
        <position position="226"/>
    </location>
</feature>